<dbReference type="PANTHER" id="PTHR19446">
    <property type="entry name" value="REVERSE TRANSCRIPTASES"/>
    <property type="match status" value="1"/>
</dbReference>
<gene>
    <name evidence="3" type="primary">Y2R2_3</name>
</gene>
<evidence type="ECO:0000313" key="3">
    <source>
        <dbReference type="EMBL" id="MBW13895.1"/>
    </source>
</evidence>
<dbReference type="AlphaFoldDB" id="A0A2H8TIE5"/>
<feature type="region of interest" description="Disordered" evidence="1">
    <location>
        <begin position="289"/>
        <end position="308"/>
    </location>
</feature>
<dbReference type="InterPro" id="IPR000477">
    <property type="entry name" value="RT_dom"/>
</dbReference>
<evidence type="ECO:0000256" key="1">
    <source>
        <dbReference type="SAM" id="MobiDB-lite"/>
    </source>
</evidence>
<dbReference type="GO" id="GO:0071897">
    <property type="term" value="P:DNA biosynthetic process"/>
    <property type="evidence" value="ECO:0007669"/>
    <property type="project" value="UniProtKB-ARBA"/>
</dbReference>
<dbReference type="CDD" id="cd01650">
    <property type="entry name" value="RT_nLTR_like"/>
    <property type="match status" value="1"/>
</dbReference>
<accession>A0A2H8TIE5</accession>
<organism evidence="3">
    <name type="scientific">Melanaphis sacchari</name>
    <dbReference type="NCBI Taxonomy" id="742174"/>
    <lineage>
        <taxon>Eukaryota</taxon>
        <taxon>Metazoa</taxon>
        <taxon>Ecdysozoa</taxon>
        <taxon>Arthropoda</taxon>
        <taxon>Hexapoda</taxon>
        <taxon>Insecta</taxon>
        <taxon>Pterygota</taxon>
        <taxon>Neoptera</taxon>
        <taxon>Paraneoptera</taxon>
        <taxon>Hemiptera</taxon>
        <taxon>Sternorrhyncha</taxon>
        <taxon>Aphidomorpha</taxon>
        <taxon>Aphidoidea</taxon>
        <taxon>Aphididae</taxon>
        <taxon>Aphidini</taxon>
        <taxon>Melanaphis</taxon>
    </lineage>
</organism>
<dbReference type="OrthoDB" id="6630564at2759"/>
<dbReference type="InterPro" id="IPR036691">
    <property type="entry name" value="Endo/exonu/phosph_ase_sf"/>
</dbReference>
<proteinExistence type="predicted"/>
<feature type="compositionally biased region" description="Basic and acidic residues" evidence="1">
    <location>
        <begin position="295"/>
        <end position="305"/>
    </location>
</feature>
<dbReference type="SUPFAM" id="SSF56672">
    <property type="entry name" value="DNA/RNA polymerases"/>
    <property type="match status" value="1"/>
</dbReference>
<dbReference type="Pfam" id="PF14529">
    <property type="entry name" value="Exo_endo_phos_2"/>
    <property type="match status" value="1"/>
</dbReference>
<dbReference type="GO" id="GO:0003824">
    <property type="term" value="F:catalytic activity"/>
    <property type="evidence" value="ECO:0007669"/>
    <property type="project" value="InterPro"/>
</dbReference>
<sequence>MPKYLQINLNCCKAAQALMHQVAAEENVDFVFASEFHREEGPNWKADTSGKAAIIMNTNKRLDKEGRGEAGFRWVAVNGLRLFSCYWSPNSTIQEFKDFVSRLERAIRSEATEVLLTGDFNAKHNGWGCPRNDQRGDILMDMVDSTGMVICNKGKECTFHKGSIIDLTIATPRTAQTIQRWEVLDRESLSDHFYILFQTNTGPASDEPRRGHKIDARKLETLLKSAHLAETLRSCSDANKCAQTLTEHISKCRTTGTRGMKTRKSVHWWSPEIDALRNTANHLRRVFQRKRKKHGPAESKTEETNSKAAKRALANAIKRAKETSWRNLCDLVQRDTWGLPYKLVMDKLVRPAPIPELDTPGRLRLIVDGLFPQHPMRRKVDWPLDLSHDQNWMINEAELKIAASSLKSKIAPGPDGLTNEVVKTIASLNPGVLTLAYNTCLASGVFPKIWKNARLVLIRKGDKPLDAPSSYRPLCLLDCLGKLLEKVLDNRLRRFLDDNDGLHSRQFGFRKGHSTIDALNTLKATIAPNQKVGILTLDIKNAFNSAPWAAISDALREKDVPVYLRHIIDSYLEDRTLIIEEGESRIKIDVTCGVPQGSVIGPTLWNVLYDGLLRTRLPTGVEYLAFADDVALVARAADSIELERLLATSAQIVNDWLVEIGLALAEDKCELTILTKTRTHNDISVTINGHTVNSKKCIKYLGVHIDSGWRFTEHARTVAEKADKVVRRLSRIMPNISAAKPTKRKLLSNVAHSILLYGSPTWAEDMSATGWAVLHKVQRRICLRVASAYCTTSTDAVRVITGIAPLDLLAKERKTMHESRRHPERRTPDENIVDTWQRRWTNSEKGRWTYTLIPSIATWISRRHGETNFHLTQVLTGHGCFAADLKRFGKLESAECWFCGDPEDDAAHTIFYCDAWYTRRRQVEMTVGVDLNPENLIPVMIASKENWGLIADLIQDIMRKKESEERRRQAIN</sequence>
<dbReference type="Gene3D" id="3.60.10.10">
    <property type="entry name" value="Endonuclease/exonuclease/phosphatase"/>
    <property type="match status" value="1"/>
</dbReference>
<dbReference type="CDD" id="cd09077">
    <property type="entry name" value="R1-I-EN"/>
    <property type="match status" value="1"/>
</dbReference>
<dbReference type="EMBL" id="GFXV01002090">
    <property type="protein sequence ID" value="MBW13895.1"/>
    <property type="molecule type" value="Transcribed_RNA"/>
</dbReference>
<dbReference type="SUPFAM" id="SSF56219">
    <property type="entry name" value="DNase I-like"/>
    <property type="match status" value="1"/>
</dbReference>
<feature type="domain" description="Reverse transcriptase" evidence="2">
    <location>
        <begin position="439"/>
        <end position="705"/>
    </location>
</feature>
<dbReference type="InterPro" id="IPR005135">
    <property type="entry name" value="Endo/exonuclease/phosphatase"/>
</dbReference>
<reference evidence="3" key="1">
    <citation type="submission" date="2017-10" db="EMBL/GenBank/DDBJ databases">
        <title>Transcriptome Assembly of Sugarcane Aphid Adults.</title>
        <authorList>
            <person name="Scully E.D."/>
            <person name="Palmer N.A."/>
            <person name="Geib S.M."/>
            <person name="Sarath G."/>
            <person name="Sattler S.E."/>
        </authorList>
    </citation>
    <scope>NUCLEOTIDE SEQUENCE</scope>
    <source>
        <tissue evidence="3">Whole body</tissue>
    </source>
</reference>
<dbReference type="PROSITE" id="PS50878">
    <property type="entry name" value="RT_POL"/>
    <property type="match status" value="1"/>
</dbReference>
<protein>
    <recommendedName>
        <fullName evidence="2">Reverse transcriptase domain-containing protein</fullName>
    </recommendedName>
</protein>
<dbReference type="InterPro" id="IPR043502">
    <property type="entry name" value="DNA/RNA_pol_sf"/>
</dbReference>
<name>A0A2H8TIE5_9HEMI</name>
<evidence type="ECO:0000259" key="2">
    <source>
        <dbReference type="PROSITE" id="PS50878"/>
    </source>
</evidence>
<dbReference type="Pfam" id="PF00078">
    <property type="entry name" value="RVT_1"/>
    <property type="match status" value="1"/>
</dbReference>